<dbReference type="OMA" id="CEDEHDN"/>
<feature type="region of interest" description="Disordered" evidence="1">
    <location>
        <begin position="75"/>
        <end position="161"/>
    </location>
</feature>
<proteinExistence type="predicted"/>
<reference evidence="2" key="1">
    <citation type="submission" date="2006-10" db="EMBL/GenBank/DDBJ databases">
        <authorList>
            <person name="Amadeo P."/>
            <person name="Zhao Q."/>
            <person name="Wortman J."/>
            <person name="Fraser-Liggett C."/>
            <person name="Carlton J."/>
        </authorList>
    </citation>
    <scope>NUCLEOTIDE SEQUENCE</scope>
    <source>
        <strain evidence="2">G3</strain>
    </source>
</reference>
<dbReference type="VEuPathDB" id="TrichDB:TVAGG3_0675680"/>
<accession>A2EGF9</accession>
<feature type="region of interest" description="Disordered" evidence="1">
    <location>
        <begin position="186"/>
        <end position="404"/>
    </location>
</feature>
<gene>
    <name evidence="2" type="ORF">TVAG_404100</name>
</gene>
<dbReference type="Proteomes" id="UP000001542">
    <property type="component" value="Unassembled WGS sequence"/>
</dbReference>
<dbReference type="KEGG" id="tva:4766134"/>
<dbReference type="EMBL" id="DS113382">
    <property type="protein sequence ID" value="EAY08242.1"/>
    <property type="molecule type" value="Genomic_DNA"/>
</dbReference>
<feature type="compositionally biased region" description="Basic residues" evidence="1">
    <location>
        <begin position="290"/>
        <end position="302"/>
    </location>
</feature>
<reference evidence="2" key="2">
    <citation type="journal article" date="2007" name="Science">
        <title>Draft genome sequence of the sexually transmitted pathogen Trichomonas vaginalis.</title>
        <authorList>
            <person name="Carlton J.M."/>
            <person name="Hirt R.P."/>
            <person name="Silva J.C."/>
            <person name="Delcher A.L."/>
            <person name="Schatz M."/>
            <person name="Zhao Q."/>
            <person name="Wortman J.R."/>
            <person name="Bidwell S.L."/>
            <person name="Alsmark U.C.M."/>
            <person name="Besteiro S."/>
            <person name="Sicheritz-Ponten T."/>
            <person name="Noel C.J."/>
            <person name="Dacks J.B."/>
            <person name="Foster P.G."/>
            <person name="Simillion C."/>
            <person name="Van de Peer Y."/>
            <person name="Miranda-Saavedra D."/>
            <person name="Barton G.J."/>
            <person name="Westrop G.D."/>
            <person name="Mueller S."/>
            <person name="Dessi D."/>
            <person name="Fiori P.L."/>
            <person name="Ren Q."/>
            <person name="Paulsen I."/>
            <person name="Zhang H."/>
            <person name="Bastida-Corcuera F.D."/>
            <person name="Simoes-Barbosa A."/>
            <person name="Brown M.T."/>
            <person name="Hayes R.D."/>
            <person name="Mukherjee M."/>
            <person name="Okumura C.Y."/>
            <person name="Schneider R."/>
            <person name="Smith A.J."/>
            <person name="Vanacova S."/>
            <person name="Villalvazo M."/>
            <person name="Haas B.J."/>
            <person name="Pertea M."/>
            <person name="Feldblyum T.V."/>
            <person name="Utterback T.R."/>
            <person name="Shu C.L."/>
            <person name="Osoegawa K."/>
            <person name="de Jong P.J."/>
            <person name="Hrdy I."/>
            <person name="Horvathova L."/>
            <person name="Zubacova Z."/>
            <person name="Dolezal P."/>
            <person name="Malik S.B."/>
            <person name="Logsdon J.M. Jr."/>
            <person name="Henze K."/>
            <person name="Gupta A."/>
            <person name="Wang C.C."/>
            <person name="Dunne R.L."/>
            <person name="Upcroft J.A."/>
            <person name="Upcroft P."/>
            <person name="White O."/>
            <person name="Salzberg S.L."/>
            <person name="Tang P."/>
            <person name="Chiu C.-H."/>
            <person name="Lee Y.-S."/>
            <person name="Embley T.M."/>
            <person name="Coombs G.H."/>
            <person name="Mottram J.C."/>
            <person name="Tachezy J."/>
            <person name="Fraser-Liggett C.M."/>
            <person name="Johnson P.J."/>
        </authorList>
    </citation>
    <scope>NUCLEOTIDE SEQUENCE [LARGE SCALE GENOMIC DNA]</scope>
    <source>
        <strain evidence="2">G3</strain>
    </source>
</reference>
<feature type="compositionally biased region" description="Basic and acidic residues" evidence="1">
    <location>
        <begin position="359"/>
        <end position="392"/>
    </location>
</feature>
<feature type="compositionally biased region" description="Basic residues" evidence="1">
    <location>
        <begin position="89"/>
        <end position="104"/>
    </location>
</feature>
<sequence>MSSKVTAELQQLESKTRYLRDTLNSSVTMNSTMFADKPSLKEKYVAAKMNHIKHTFNLWKDSLLRELITADTLTRVPTGNSPKKDSVRASKHQTSKSRSIHKHSSNLCALSPSKYSPTKAESGKYSPKRSTTRSSSRSHHRHTSHHHRSREIVPSEQESIGSKYDYTASERSVSNYDYDNGSVFDYTASDHENSQEDDAGSKYDFTVSDQESNGELSDGDRFDYTASDHPSQVEDDDLPSDGSKFDYTVSGDEGSQASYASATQQPTKRNHRQSNGSKYDYTASEEPRREHHHHRSPTKRRQLPNEDTASSAFDEEPKQRTSPSKMTWPYPKPVRTIAKKPVQESPKKDPSSAPLENENEARDADANHDKQSLSEEIHENDIKITNDLDISHIPKPQEPTNETIINRSINELHPAQEEEEYAEEEDNEEDSDFLHDYLWNNDLPKYIPYEFDSETDKAHIGRFKDSLFPDTRERKVKFEK</sequence>
<dbReference type="SMR" id="A2EGF9"/>
<evidence type="ECO:0000256" key="1">
    <source>
        <dbReference type="SAM" id="MobiDB-lite"/>
    </source>
</evidence>
<dbReference type="RefSeq" id="XP_001320465.1">
    <property type="nucleotide sequence ID" value="XM_001320430.1"/>
</dbReference>
<dbReference type="InParanoid" id="A2EGF9"/>
<evidence type="ECO:0000313" key="3">
    <source>
        <dbReference type="Proteomes" id="UP000001542"/>
    </source>
</evidence>
<feature type="compositionally biased region" description="Polar residues" evidence="1">
    <location>
        <begin position="253"/>
        <end position="277"/>
    </location>
</feature>
<evidence type="ECO:0000313" key="2">
    <source>
        <dbReference type="EMBL" id="EAY08242.1"/>
    </source>
</evidence>
<dbReference type="VEuPathDB" id="TrichDB:TVAG_404100"/>
<feature type="compositionally biased region" description="Polar residues" evidence="1">
    <location>
        <begin position="105"/>
        <end position="116"/>
    </location>
</feature>
<organism evidence="2 3">
    <name type="scientific">Trichomonas vaginalis (strain ATCC PRA-98 / G3)</name>
    <dbReference type="NCBI Taxonomy" id="412133"/>
    <lineage>
        <taxon>Eukaryota</taxon>
        <taxon>Metamonada</taxon>
        <taxon>Parabasalia</taxon>
        <taxon>Trichomonadida</taxon>
        <taxon>Trichomonadidae</taxon>
        <taxon>Trichomonas</taxon>
    </lineage>
</organism>
<feature type="compositionally biased region" description="Basic residues" evidence="1">
    <location>
        <begin position="126"/>
        <end position="149"/>
    </location>
</feature>
<name>A2EGF9_TRIV3</name>
<dbReference type="AlphaFoldDB" id="A2EGF9"/>
<keyword evidence="3" id="KW-1185">Reference proteome</keyword>
<protein>
    <submittedName>
        <fullName evidence="2">Uncharacterized protein</fullName>
    </submittedName>
</protein>
<feature type="compositionally biased region" description="Basic and acidic residues" evidence="1">
    <location>
        <begin position="341"/>
        <end position="350"/>
    </location>
</feature>